<gene>
    <name evidence="1" type="ORF">FBU59_000476</name>
</gene>
<comment type="caution">
    <text evidence="1">The sequence shown here is derived from an EMBL/GenBank/DDBJ whole genome shotgun (WGS) entry which is preliminary data.</text>
</comment>
<evidence type="ECO:0000313" key="2">
    <source>
        <dbReference type="Proteomes" id="UP001150603"/>
    </source>
</evidence>
<accession>A0ACC1JGQ1</accession>
<keyword evidence="2" id="KW-1185">Reference proteome</keyword>
<dbReference type="EMBL" id="JANBPW010000102">
    <property type="protein sequence ID" value="KAJ1950878.1"/>
    <property type="molecule type" value="Genomic_DNA"/>
</dbReference>
<organism evidence="1 2">
    <name type="scientific">Linderina macrospora</name>
    <dbReference type="NCBI Taxonomy" id="4868"/>
    <lineage>
        <taxon>Eukaryota</taxon>
        <taxon>Fungi</taxon>
        <taxon>Fungi incertae sedis</taxon>
        <taxon>Zoopagomycota</taxon>
        <taxon>Kickxellomycotina</taxon>
        <taxon>Kickxellomycetes</taxon>
        <taxon>Kickxellales</taxon>
        <taxon>Kickxellaceae</taxon>
        <taxon>Linderina</taxon>
    </lineage>
</organism>
<proteinExistence type="predicted"/>
<name>A0ACC1JGQ1_9FUNG</name>
<sequence>MKPAKRQSKAKLTKSQPNSDLGQLILRMDESLSTQRRITGDQQLVIMQALGEISRRRPTRSTTRDLDSLSLETNSHLGKVREQRRRAIKKEKTIGLIQSWILESLVTHSQSGRLPVETSLITSETKKLAGAQNTAQVLPGGFDVRFPLSLIRMFGGESKKDDLCDCILQAAAWYAWQHNVVDTLNTYGSTKLLSAASASAFR</sequence>
<dbReference type="Proteomes" id="UP001150603">
    <property type="component" value="Unassembled WGS sequence"/>
</dbReference>
<protein>
    <submittedName>
        <fullName evidence="1">Uncharacterized protein</fullName>
    </submittedName>
</protein>
<reference evidence="1" key="1">
    <citation type="submission" date="2022-07" db="EMBL/GenBank/DDBJ databases">
        <title>Phylogenomic reconstructions and comparative analyses of Kickxellomycotina fungi.</title>
        <authorList>
            <person name="Reynolds N.K."/>
            <person name="Stajich J.E."/>
            <person name="Barry K."/>
            <person name="Grigoriev I.V."/>
            <person name="Crous P."/>
            <person name="Smith M.E."/>
        </authorList>
    </citation>
    <scope>NUCLEOTIDE SEQUENCE</scope>
    <source>
        <strain evidence="1">NRRL 5244</strain>
    </source>
</reference>
<evidence type="ECO:0000313" key="1">
    <source>
        <dbReference type="EMBL" id="KAJ1950878.1"/>
    </source>
</evidence>